<evidence type="ECO:0000256" key="4">
    <source>
        <dbReference type="ARBA" id="ARBA00021815"/>
    </source>
</evidence>
<dbReference type="Proteomes" id="UP000663852">
    <property type="component" value="Unassembled WGS sequence"/>
</dbReference>
<evidence type="ECO:0000256" key="9">
    <source>
        <dbReference type="ARBA" id="ARBA00031593"/>
    </source>
</evidence>
<dbReference type="EMBL" id="CAJNOR010004179">
    <property type="protein sequence ID" value="CAF1481553.1"/>
    <property type="molecule type" value="Genomic_DNA"/>
</dbReference>
<evidence type="ECO:0000256" key="6">
    <source>
        <dbReference type="ARBA" id="ARBA00023054"/>
    </source>
</evidence>
<evidence type="ECO:0000313" key="14">
    <source>
        <dbReference type="Proteomes" id="UP000663828"/>
    </source>
</evidence>
<dbReference type="GO" id="GO:0097546">
    <property type="term" value="C:ciliary base"/>
    <property type="evidence" value="ECO:0007669"/>
    <property type="project" value="TreeGrafter"/>
</dbReference>
<dbReference type="PANTHER" id="PTHR21532">
    <property type="entry name" value="PHOSPHODIESTERASE HL"/>
    <property type="match status" value="1"/>
</dbReference>
<evidence type="ECO:0000256" key="5">
    <source>
        <dbReference type="ARBA" id="ARBA00022490"/>
    </source>
</evidence>
<keyword evidence="5" id="KW-0963">Cytoplasm</keyword>
<keyword evidence="14" id="KW-1185">Reference proteome</keyword>
<comment type="caution">
    <text evidence="13">The sequence shown here is derived from an EMBL/GenBank/DDBJ whole genome shotgun (WGS) entry which is preliminary data.</text>
</comment>
<evidence type="ECO:0000256" key="7">
    <source>
        <dbReference type="ARBA" id="ARBA00023069"/>
    </source>
</evidence>
<dbReference type="OrthoDB" id="272687at2759"/>
<organism evidence="13 14">
    <name type="scientific">Adineta ricciae</name>
    <name type="common">Rotifer</name>
    <dbReference type="NCBI Taxonomy" id="249248"/>
    <lineage>
        <taxon>Eukaryota</taxon>
        <taxon>Metazoa</taxon>
        <taxon>Spiralia</taxon>
        <taxon>Gnathifera</taxon>
        <taxon>Rotifera</taxon>
        <taxon>Eurotatoria</taxon>
        <taxon>Bdelloidea</taxon>
        <taxon>Adinetida</taxon>
        <taxon>Adinetidae</taxon>
        <taxon>Adineta</taxon>
    </lineage>
</organism>
<gene>
    <name evidence="12" type="ORF">EDS130_LOCUS20050</name>
    <name evidence="13" type="ORF">XAT740_LOCUS38561</name>
</gene>
<evidence type="ECO:0000256" key="1">
    <source>
        <dbReference type="ARBA" id="ARBA00004138"/>
    </source>
</evidence>
<feature type="compositionally biased region" description="Low complexity" evidence="10">
    <location>
        <begin position="160"/>
        <end position="172"/>
    </location>
</feature>
<dbReference type="Gene3D" id="1.20.1520.10">
    <property type="entry name" value="ADP-ribosylation factor-like 2-binding protein, domain"/>
    <property type="match status" value="1"/>
</dbReference>
<name>A0A815RZL0_ADIRI</name>
<dbReference type="AlphaFoldDB" id="A0A815RZL0"/>
<protein>
    <recommendedName>
        <fullName evidence="4">Cilia- and flagella-associated protein 36</fullName>
    </recommendedName>
    <alternativeName>
        <fullName evidence="9">Coiled-coil domain-containing protein 104</fullName>
    </alternativeName>
</protein>
<dbReference type="InterPro" id="IPR042541">
    <property type="entry name" value="BART_sf"/>
</dbReference>
<comment type="similarity">
    <text evidence="3">Belongs to the CFAP36 family.</text>
</comment>
<evidence type="ECO:0000313" key="13">
    <source>
        <dbReference type="EMBL" id="CAF1481553.1"/>
    </source>
</evidence>
<feature type="region of interest" description="Disordered" evidence="10">
    <location>
        <begin position="158"/>
        <end position="193"/>
    </location>
</feature>
<keyword evidence="8" id="KW-0966">Cell projection</keyword>
<reference evidence="13" key="1">
    <citation type="submission" date="2021-02" db="EMBL/GenBank/DDBJ databases">
        <authorList>
            <person name="Nowell W R."/>
        </authorList>
    </citation>
    <scope>NUCLEOTIDE SEQUENCE</scope>
</reference>
<evidence type="ECO:0000313" key="12">
    <source>
        <dbReference type="EMBL" id="CAF1102325.1"/>
    </source>
</evidence>
<accession>A0A815RZL0</accession>
<evidence type="ECO:0000259" key="11">
    <source>
        <dbReference type="Pfam" id="PF11527"/>
    </source>
</evidence>
<dbReference type="EMBL" id="CAJNOJ010000098">
    <property type="protein sequence ID" value="CAF1102325.1"/>
    <property type="molecule type" value="Genomic_DNA"/>
</dbReference>
<evidence type="ECO:0000256" key="10">
    <source>
        <dbReference type="SAM" id="MobiDB-lite"/>
    </source>
</evidence>
<keyword evidence="7" id="KW-0969">Cilium</keyword>
<keyword evidence="6" id="KW-0175">Coiled coil</keyword>
<dbReference type="InterPro" id="IPR023379">
    <property type="entry name" value="BART_dom"/>
</dbReference>
<dbReference type="Pfam" id="PF11527">
    <property type="entry name" value="ARL2_Bind_BART"/>
    <property type="match status" value="1"/>
</dbReference>
<evidence type="ECO:0000256" key="2">
    <source>
        <dbReference type="ARBA" id="ARBA00004496"/>
    </source>
</evidence>
<dbReference type="GO" id="GO:0005930">
    <property type="term" value="C:axoneme"/>
    <property type="evidence" value="ECO:0007669"/>
    <property type="project" value="TreeGrafter"/>
</dbReference>
<proteinExistence type="inferred from homology"/>
<feature type="domain" description="BART" evidence="11">
    <location>
        <begin position="6"/>
        <end position="122"/>
    </location>
</feature>
<evidence type="ECO:0000256" key="8">
    <source>
        <dbReference type="ARBA" id="ARBA00023273"/>
    </source>
</evidence>
<dbReference type="Proteomes" id="UP000663828">
    <property type="component" value="Unassembled WGS sequence"/>
</dbReference>
<comment type="subcellular location">
    <subcellularLocation>
        <location evidence="1">Cell projection</location>
        <location evidence="1">Cilium</location>
    </subcellularLocation>
    <subcellularLocation>
        <location evidence="2">Cytoplasm</location>
    </subcellularLocation>
</comment>
<dbReference type="PANTHER" id="PTHR21532:SF0">
    <property type="entry name" value="CILIA- AND FLAGELLA-ASSOCIATED PROTEIN 36"/>
    <property type="match status" value="1"/>
</dbReference>
<evidence type="ECO:0000256" key="3">
    <source>
        <dbReference type="ARBA" id="ARBA00007460"/>
    </source>
</evidence>
<dbReference type="InterPro" id="IPR038888">
    <property type="entry name" value="CFAP36"/>
</dbReference>
<sequence length="310" mass="35509">MASGDESWINDLIHDFVHSSIWLAPVQTFIDTHCACFDYEDDNHPSSSLLTEQKSIYRQYQRLVDSLLTSLSDDFNLEKNALKNIYQRNSSVAMNESYEQLYSADDFELFTEMMKRKNLILQLQALVNLQLEHGILKPSDANDDRVLQLVLQATSAANRPATKTTTASPASTVLPNSKQRDNVEVQPGGRQREVRESKIMKEPETIDSVPEDILREKLRELTISTANDETTASMVSSRQNFLKQQRDLIISKQRHERARELENETIDARPQSAANVARKAMEKEQQISNDELEKRRAMAAKLRREVVDKQ</sequence>